<evidence type="ECO:0000256" key="1">
    <source>
        <dbReference type="ARBA" id="ARBA00001974"/>
    </source>
</evidence>
<comment type="similarity">
    <text evidence="2">Belongs to the GMC oxidoreductase family.</text>
</comment>
<feature type="binding site" evidence="5">
    <location>
        <position position="158"/>
    </location>
    <ligand>
        <name>FAD</name>
        <dbReference type="ChEBI" id="CHEBI:57692"/>
    </ligand>
</feature>
<dbReference type="PANTHER" id="PTHR11552">
    <property type="entry name" value="GLUCOSE-METHANOL-CHOLINE GMC OXIDOREDUCTASE"/>
    <property type="match status" value="1"/>
</dbReference>
<feature type="domain" description="Glucose-methanol-choline oxidoreductase N-terminal" evidence="6">
    <location>
        <begin position="255"/>
        <end position="350"/>
    </location>
</feature>
<dbReference type="InterPro" id="IPR000172">
    <property type="entry name" value="GMC_OxRdtase_N"/>
</dbReference>
<evidence type="ECO:0000313" key="9">
    <source>
        <dbReference type="Proteomes" id="UP000198287"/>
    </source>
</evidence>
<protein>
    <submittedName>
        <fullName evidence="8">Glucose dehydrogenase [FAD, quinone]</fullName>
    </submittedName>
</protein>
<comment type="caution">
    <text evidence="8">The sequence shown here is derived from an EMBL/GenBank/DDBJ whole genome shotgun (WGS) entry which is preliminary data.</text>
</comment>
<dbReference type="AlphaFoldDB" id="A0A226DLF3"/>
<dbReference type="SUPFAM" id="SSF54373">
    <property type="entry name" value="FAD-linked reductases, C-terminal domain"/>
    <property type="match status" value="1"/>
</dbReference>
<dbReference type="Proteomes" id="UP000198287">
    <property type="component" value="Unassembled WGS sequence"/>
</dbReference>
<feature type="domain" description="Glucose-methanol-choline oxidoreductase N-terminal" evidence="6">
    <location>
        <begin position="71"/>
        <end position="243"/>
    </location>
</feature>
<feature type="domain" description="Glucose-methanol-choline oxidoreductase C-terminal" evidence="7">
    <location>
        <begin position="461"/>
        <end position="601"/>
    </location>
</feature>
<dbReference type="SUPFAM" id="SSF51905">
    <property type="entry name" value="FAD/NAD(P)-binding domain"/>
    <property type="match status" value="1"/>
</dbReference>
<name>A0A226DLF3_FOLCA</name>
<dbReference type="InterPro" id="IPR036188">
    <property type="entry name" value="FAD/NAD-bd_sf"/>
</dbReference>
<reference evidence="8 9" key="1">
    <citation type="submission" date="2015-12" db="EMBL/GenBank/DDBJ databases">
        <title>The genome of Folsomia candida.</title>
        <authorList>
            <person name="Faddeeva A."/>
            <person name="Derks M.F."/>
            <person name="Anvar Y."/>
            <person name="Smit S."/>
            <person name="Van Straalen N."/>
            <person name="Roelofs D."/>
        </authorList>
    </citation>
    <scope>NUCLEOTIDE SEQUENCE [LARGE SCALE GENOMIC DNA]</scope>
    <source>
        <strain evidence="8 9">VU population</strain>
        <tissue evidence="8">Whole body</tissue>
    </source>
</reference>
<dbReference type="PIRSF" id="PIRSF000137">
    <property type="entry name" value="Alcohol_oxidase"/>
    <property type="match status" value="1"/>
</dbReference>
<dbReference type="Pfam" id="PF00732">
    <property type="entry name" value="GMC_oxred_N"/>
    <property type="match status" value="2"/>
</dbReference>
<dbReference type="GO" id="GO:0016614">
    <property type="term" value="F:oxidoreductase activity, acting on CH-OH group of donors"/>
    <property type="evidence" value="ECO:0007669"/>
    <property type="project" value="InterPro"/>
</dbReference>
<keyword evidence="9" id="KW-1185">Reference proteome</keyword>
<evidence type="ECO:0000256" key="4">
    <source>
        <dbReference type="ARBA" id="ARBA00022827"/>
    </source>
</evidence>
<evidence type="ECO:0000259" key="7">
    <source>
        <dbReference type="Pfam" id="PF05199"/>
    </source>
</evidence>
<organism evidence="8 9">
    <name type="scientific">Folsomia candida</name>
    <name type="common">Springtail</name>
    <dbReference type="NCBI Taxonomy" id="158441"/>
    <lineage>
        <taxon>Eukaryota</taxon>
        <taxon>Metazoa</taxon>
        <taxon>Ecdysozoa</taxon>
        <taxon>Arthropoda</taxon>
        <taxon>Hexapoda</taxon>
        <taxon>Collembola</taxon>
        <taxon>Entomobryomorpha</taxon>
        <taxon>Isotomoidea</taxon>
        <taxon>Isotomidae</taxon>
        <taxon>Proisotominae</taxon>
        <taxon>Folsomia</taxon>
    </lineage>
</organism>
<keyword evidence="4 5" id="KW-0274">FAD</keyword>
<dbReference type="GO" id="GO:0050660">
    <property type="term" value="F:flavin adenine dinucleotide binding"/>
    <property type="evidence" value="ECO:0007669"/>
    <property type="project" value="InterPro"/>
</dbReference>
<evidence type="ECO:0000256" key="2">
    <source>
        <dbReference type="ARBA" id="ARBA00010790"/>
    </source>
</evidence>
<dbReference type="OrthoDB" id="269227at2759"/>
<comment type="cofactor">
    <cofactor evidence="1 5">
        <name>FAD</name>
        <dbReference type="ChEBI" id="CHEBI:57692"/>
    </cofactor>
</comment>
<dbReference type="InterPro" id="IPR012132">
    <property type="entry name" value="GMC_OxRdtase"/>
</dbReference>
<keyword evidence="3" id="KW-0285">Flavoprotein</keyword>
<evidence type="ECO:0000256" key="3">
    <source>
        <dbReference type="ARBA" id="ARBA00022630"/>
    </source>
</evidence>
<dbReference type="Pfam" id="PF05199">
    <property type="entry name" value="GMC_oxred_C"/>
    <property type="match status" value="1"/>
</dbReference>
<gene>
    <name evidence="8" type="ORF">Fcan01_19411</name>
</gene>
<evidence type="ECO:0000256" key="5">
    <source>
        <dbReference type="PIRSR" id="PIRSR000137-2"/>
    </source>
</evidence>
<evidence type="ECO:0000313" key="8">
    <source>
        <dbReference type="EMBL" id="OXA45487.1"/>
    </source>
</evidence>
<dbReference type="Gene3D" id="3.30.560.10">
    <property type="entry name" value="Glucose Oxidase, domain 3"/>
    <property type="match status" value="2"/>
</dbReference>
<accession>A0A226DLF3</accession>
<proteinExistence type="inferred from homology"/>
<dbReference type="InterPro" id="IPR007867">
    <property type="entry name" value="GMC_OxRtase_C"/>
</dbReference>
<dbReference type="EMBL" id="LNIX01000017">
    <property type="protein sequence ID" value="OXA45487.1"/>
    <property type="molecule type" value="Genomic_DNA"/>
</dbReference>
<sequence>MGNEKETPFVTAFLLMLKLFNYPLPGNIGDLFSLCQRLSHTMHLSSYSLDMIMDHNPRSYKSGNSDHRNTYDFIIVGGGTAGSLVATRLLDTKNKYKILILEAGSEPTWLTHSPFFNLFNWNNNDTTWGYYSSPQKGACIACRKKKVKYVQGKALGGTMNVGWNVYSRGNPLDYAAWVEATGDSSWSYEKSIKWFKKTENYRGKFDDFSSHGYSQTSTIKVTAQGIQPLVKEWLEGATHLKLNTTDPNDYQTQSLLKKEIWRKNLKITRFAQVNKIVFDSKHYAKGVIYRRNHQDIEVHANKEVILAAGVFNTPKLLMLSGIGPSQHLRDIGIKVKKNLEHVGQNLADQPTTFFGPVTVVHDKTFLPRRNLTYSTIIQYYVNQSGILGWDMLSGLGYYSTPSSQSPDHPNIAVTLMPMGVDPDTHKVVNTALSMKHGYMEKFLRDHKDNDAVWLAVTLARPASRGSVRLKNDDPHSHPVIDPNYFMEKEDVTNIAEGMTLVQSLTNTPQWSQVDAKLVDTQFPGCEKFKLKSLPYYECVAQHFTLSIGNIGGTCRMGKTAEDSVVNSKLLVHKVKRLRIVDASVVPTLPNGGTGTAVMMIAERAADMITDKWTHEVARHRDKSDSGSDE</sequence>
<dbReference type="PANTHER" id="PTHR11552:SF147">
    <property type="entry name" value="CHOLINE DEHYDROGENASE, MITOCHONDRIAL"/>
    <property type="match status" value="1"/>
</dbReference>
<evidence type="ECO:0000259" key="6">
    <source>
        <dbReference type="Pfam" id="PF00732"/>
    </source>
</evidence>
<dbReference type="Gene3D" id="3.50.50.60">
    <property type="entry name" value="FAD/NAD(P)-binding domain"/>
    <property type="match status" value="2"/>
</dbReference>
<feature type="binding site" evidence="5">
    <location>
        <position position="273"/>
    </location>
    <ligand>
        <name>FAD</name>
        <dbReference type="ChEBI" id="CHEBI:57692"/>
    </ligand>
</feature>